<organism evidence="8 9">
    <name type="scientific">Novosphingobium colocasiae</name>
    <dbReference type="NCBI Taxonomy" id="1256513"/>
    <lineage>
        <taxon>Bacteria</taxon>
        <taxon>Pseudomonadati</taxon>
        <taxon>Pseudomonadota</taxon>
        <taxon>Alphaproteobacteria</taxon>
        <taxon>Sphingomonadales</taxon>
        <taxon>Sphingomonadaceae</taxon>
        <taxon>Novosphingobium</taxon>
    </lineage>
</organism>
<evidence type="ECO:0000256" key="1">
    <source>
        <dbReference type="ARBA" id="ARBA00013260"/>
    </source>
</evidence>
<evidence type="ECO:0000256" key="6">
    <source>
        <dbReference type="ARBA" id="ARBA00050038"/>
    </source>
</evidence>
<evidence type="ECO:0000256" key="2">
    <source>
        <dbReference type="ARBA" id="ARBA00022555"/>
    </source>
</evidence>
<evidence type="ECO:0000256" key="3">
    <source>
        <dbReference type="ARBA" id="ARBA00022801"/>
    </source>
</evidence>
<reference evidence="8" key="2">
    <citation type="submission" date="2020-09" db="EMBL/GenBank/DDBJ databases">
        <authorList>
            <person name="Sun Q."/>
            <person name="Kim S."/>
        </authorList>
    </citation>
    <scope>NUCLEOTIDE SEQUENCE</scope>
    <source>
        <strain evidence="8">KCTC 32255</strain>
    </source>
</reference>
<feature type="binding site" evidence="7">
    <location>
        <position position="64"/>
    </location>
    <ligand>
        <name>tRNA</name>
        <dbReference type="ChEBI" id="CHEBI:17843"/>
    </ligand>
</feature>
<comment type="caution">
    <text evidence="8">The sequence shown here is derived from an EMBL/GenBank/DDBJ whole genome shotgun (WGS) entry which is preliminary data.</text>
</comment>
<dbReference type="GO" id="GO:0004045">
    <property type="term" value="F:peptidyl-tRNA hydrolase activity"/>
    <property type="evidence" value="ECO:0007669"/>
    <property type="project" value="UniProtKB-UniRule"/>
</dbReference>
<comment type="subcellular location">
    <subcellularLocation>
        <location evidence="7">Cytoplasm</location>
    </subcellularLocation>
</comment>
<keyword evidence="4 7" id="KW-0694">RNA-binding</keyword>
<dbReference type="GO" id="GO:0072344">
    <property type="term" value="P:rescue of stalled ribosome"/>
    <property type="evidence" value="ECO:0007669"/>
    <property type="project" value="UniProtKB-UniRule"/>
</dbReference>
<dbReference type="InterPro" id="IPR001328">
    <property type="entry name" value="Pept_tRNA_hydro"/>
</dbReference>
<dbReference type="RefSeq" id="WP_189620101.1">
    <property type="nucleotide sequence ID" value="NZ_BMZA01000002.1"/>
</dbReference>
<feature type="binding site" evidence="7">
    <location>
        <position position="112"/>
    </location>
    <ligand>
        <name>tRNA</name>
        <dbReference type="ChEBI" id="CHEBI:17843"/>
    </ligand>
</feature>
<name>A0A918UEN4_9SPHN</name>
<comment type="function">
    <text evidence="7">Catalyzes the release of premature peptidyl moieties from peptidyl-tRNA molecules trapped in stalled 50S ribosomal subunits, and thus maintains levels of free tRNAs and 50S ribosomes.</text>
</comment>
<keyword evidence="9" id="KW-1185">Reference proteome</keyword>
<keyword evidence="3 7" id="KW-0378">Hydrolase</keyword>
<feature type="site" description="Stabilizes the basic form of H active site to accept a proton" evidence="7">
    <location>
        <position position="91"/>
    </location>
</feature>
<comment type="catalytic activity">
    <reaction evidence="7">
        <text>an N-acyl-L-alpha-aminoacyl-tRNA + H2O = an N-acyl-L-amino acid + a tRNA + H(+)</text>
        <dbReference type="Rhea" id="RHEA:54448"/>
        <dbReference type="Rhea" id="RHEA-COMP:10123"/>
        <dbReference type="Rhea" id="RHEA-COMP:13883"/>
        <dbReference type="ChEBI" id="CHEBI:15377"/>
        <dbReference type="ChEBI" id="CHEBI:15378"/>
        <dbReference type="ChEBI" id="CHEBI:59874"/>
        <dbReference type="ChEBI" id="CHEBI:78442"/>
        <dbReference type="ChEBI" id="CHEBI:138191"/>
        <dbReference type="EC" id="3.1.1.29"/>
    </reaction>
</comment>
<comment type="subunit">
    <text evidence="7">Monomer.</text>
</comment>
<dbReference type="PROSITE" id="PS01196">
    <property type="entry name" value="PEPT_TRNA_HYDROL_2"/>
    <property type="match status" value="1"/>
</dbReference>
<keyword evidence="2 7" id="KW-0820">tRNA-binding</keyword>
<evidence type="ECO:0000313" key="9">
    <source>
        <dbReference type="Proteomes" id="UP000648075"/>
    </source>
</evidence>
<dbReference type="InterPro" id="IPR036416">
    <property type="entry name" value="Pept_tRNA_hydro_sf"/>
</dbReference>
<feature type="binding site" evidence="7">
    <location>
        <position position="14"/>
    </location>
    <ligand>
        <name>tRNA</name>
        <dbReference type="ChEBI" id="CHEBI:17843"/>
    </ligand>
</feature>
<dbReference type="GO" id="GO:0005737">
    <property type="term" value="C:cytoplasm"/>
    <property type="evidence" value="ECO:0007669"/>
    <property type="project" value="UniProtKB-SubCell"/>
</dbReference>
<dbReference type="CDD" id="cd00462">
    <property type="entry name" value="PTH"/>
    <property type="match status" value="1"/>
</dbReference>
<comment type="similarity">
    <text evidence="5 7">Belongs to the PTH family.</text>
</comment>
<feature type="site" description="Discriminates between blocked and unblocked aminoacyl-tRNA" evidence="7">
    <location>
        <position position="9"/>
    </location>
</feature>
<dbReference type="NCBIfam" id="TIGR00447">
    <property type="entry name" value="pth"/>
    <property type="match status" value="1"/>
</dbReference>
<feature type="binding site" evidence="7">
    <location>
        <position position="66"/>
    </location>
    <ligand>
        <name>tRNA</name>
        <dbReference type="ChEBI" id="CHEBI:17843"/>
    </ligand>
</feature>
<protein>
    <recommendedName>
        <fullName evidence="6 7">Peptidyl-tRNA hydrolase</fullName>
        <shortName evidence="7">Pth</shortName>
        <ecNumber evidence="1 7">3.1.1.29</ecNumber>
    </recommendedName>
</protein>
<evidence type="ECO:0000256" key="4">
    <source>
        <dbReference type="ARBA" id="ARBA00022884"/>
    </source>
</evidence>
<keyword evidence="7" id="KW-0963">Cytoplasm</keyword>
<dbReference type="EMBL" id="BMZA01000002">
    <property type="protein sequence ID" value="GGY97665.1"/>
    <property type="molecule type" value="Genomic_DNA"/>
</dbReference>
<evidence type="ECO:0000256" key="7">
    <source>
        <dbReference type="HAMAP-Rule" id="MF_00083"/>
    </source>
</evidence>
<dbReference type="Pfam" id="PF01195">
    <property type="entry name" value="Pept_tRNA_hydro"/>
    <property type="match status" value="1"/>
</dbReference>
<dbReference type="HAMAP" id="MF_00083">
    <property type="entry name" value="Pept_tRNA_hydro_bact"/>
    <property type="match status" value="1"/>
</dbReference>
<dbReference type="GO" id="GO:0006515">
    <property type="term" value="P:protein quality control for misfolded or incompletely synthesized proteins"/>
    <property type="evidence" value="ECO:0007669"/>
    <property type="project" value="UniProtKB-UniRule"/>
</dbReference>
<feature type="active site" description="Proton acceptor" evidence="7">
    <location>
        <position position="19"/>
    </location>
</feature>
<evidence type="ECO:0000313" key="8">
    <source>
        <dbReference type="EMBL" id="GGY97665.1"/>
    </source>
</evidence>
<reference evidence="8" key="1">
    <citation type="journal article" date="2014" name="Int. J. Syst. Evol. Microbiol.">
        <title>Complete genome sequence of Corynebacterium casei LMG S-19264T (=DSM 44701T), isolated from a smear-ripened cheese.</title>
        <authorList>
            <consortium name="US DOE Joint Genome Institute (JGI-PGF)"/>
            <person name="Walter F."/>
            <person name="Albersmeier A."/>
            <person name="Kalinowski J."/>
            <person name="Ruckert C."/>
        </authorList>
    </citation>
    <scope>NUCLEOTIDE SEQUENCE</scope>
    <source>
        <strain evidence="8">KCTC 32255</strain>
    </source>
</reference>
<sequence>MQLWVGLGNPGPQYAMQRHNVGFMALDAIAEIHRFGPVQKKFQGWLQEGRIGRDKVLLLKPATFMNESGRSVAEAMRFYKLEPAALTVFHDELDLAPFRVKVKQGGGHAGHNGLRSIAQHLGPDFRRVRLGIGHPGHKDRVTGYVLGNYAKAEIDPLADMLGAIAAEADRLADGDDTRFMNDVALRQQD</sequence>
<accession>A0A918UEN4</accession>
<dbReference type="Proteomes" id="UP000648075">
    <property type="component" value="Unassembled WGS sequence"/>
</dbReference>
<dbReference type="PANTHER" id="PTHR17224">
    <property type="entry name" value="PEPTIDYL-TRNA HYDROLASE"/>
    <property type="match status" value="1"/>
</dbReference>
<dbReference type="GO" id="GO:0000049">
    <property type="term" value="F:tRNA binding"/>
    <property type="evidence" value="ECO:0007669"/>
    <property type="project" value="UniProtKB-UniRule"/>
</dbReference>
<dbReference type="FunFam" id="3.40.50.1470:FF:000001">
    <property type="entry name" value="Peptidyl-tRNA hydrolase"/>
    <property type="match status" value="1"/>
</dbReference>
<comment type="function">
    <text evidence="7">Hydrolyzes ribosome-free peptidyl-tRNAs (with 1 or more amino acids incorporated), which drop off the ribosome during protein synthesis, or as a result of ribosome stalling.</text>
</comment>
<gene>
    <name evidence="7 8" type="primary">pth</name>
    <name evidence="8" type="ORF">GCM10011614_10910</name>
</gene>
<dbReference type="PANTHER" id="PTHR17224:SF1">
    <property type="entry name" value="PEPTIDYL-TRNA HYDROLASE"/>
    <property type="match status" value="1"/>
</dbReference>
<proteinExistence type="inferred from homology"/>
<dbReference type="AlphaFoldDB" id="A0A918UEN4"/>
<dbReference type="InterPro" id="IPR018171">
    <property type="entry name" value="Pept_tRNA_hydro_CS"/>
</dbReference>
<dbReference type="EC" id="3.1.1.29" evidence="1 7"/>
<dbReference type="Gene3D" id="3.40.50.1470">
    <property type="entry name" value="Peptidyl-tRNA hydrolase"/>
    <property type="match status" value="1"/>
</dbReference>
<dbReference type="SUPFAM" id="SSF53178">
    <property type="entry name" value="Peptidyl-tRNA hydrolase-like"/>
    <property type="match status" value="1"/>
</dbReference>
<evidence type="ECO:0000256" key="5">
    <source>
        <dbReference type="ARBA" id="ARBA00038063"/>
    </source>
</evidence>